<reference evidence="1 2" key="2">
    <citation type="submission" date="2017-10" db="EMBL/GenBank/DDBJ databases">
        <title>Genome analyses suggest a sexual origin of heterokaryosis in a supposedly ancient asexual fungus.</title>
        <authorList>
            <person name="Corradi N."/>
            <person name="Sedzielewska K."/>
            <person name="Noel J."/>
            <person name="Charron P."/>
            <person name="Farinelli L."/>
            <person name="Marton T."/>
            <person name="Kruger M."/>
            <person name="Pelin A."/>
            <person name="Brachmann A."/>
            <person name="Corradi N."/>
        </authorList>
    </citation>
    <scope>NUCLEOTIDE SEQUENCE [LARGE SCALE GENOMIC DNA]</scope>
    <source>
        <strain evidence="1 2">A1</strain>
    </source>
</reference>
<evidence type="ECO:0000313" key="2">
    <source>
        <dbReference type="Proteomes" id="UP000232688"/>
    </source>
</evidence>
<dbReference type="VEuPathDB" id="FungiDB:FUN_012368"/>
<evidence type="ECO:0008006" key="3">
    <source>
        <dbReference type="Google" id="ProtNLM"/>
    </source>
</evidence>
<dbReference type="VEuPathDB" id="FungiDB:FUN_012369"/>
<protein>
    <recommendedName>
        <fullName evidence="3">DUF659 domain-containing protein</fullName>
    </recommendedName>
</protein>
<reference evidence="1 2" key="1">
    <citation type="submission" date="2017-10" db="EMBL/GenBank/DDBJ databases">
        <title>Extensive intraspecific genome diversity in a model arbuscular mycorrhizal fungus.</title>
        <authorList>
            <person name="Chen E.C.H."/>
            <person name="Morin E."/>
            <person name="Baudet D."/>
            <person name="Noel J."/>
            <person name="Ndikumana S."/>
            <person name="Charron P."/>
            <person name="St-Onge C."/>
            <person name="Giorgi J."/>
            <person name="Grigoriev I.V."/>
            <person name="Roux C."/>
            <person name="Martin F.M."/>
            <person name="Corradi N."/>
        </authorList>
    </citation>
    <scope>NUCLEOTIDE SEQUENCE [LARGE SCALE GENOMIC DNA]</scope>
    <source>
        <strain evidence="1 2">A1</strain>
    </source>
</reference>
<accession>A0A2N0RY32</accession>
<dbReference type="VEuPathDB" id="FungiDB:RhiirFUN_014749"/>
<sequence>MDTLTPISPIEVIEPVNTPVNQQAQQSEKEKCLGGKSKVSPGKFEAECKYYSKTWKCEKVSILEEHLASHCLNVPRLVLREYMQKVGARENISNKKRKLDKSTTGQTTITAFHDLKLNAGYNPPTREYLSEHLFETELFIINDKIEDDIMNQQNLTLTLDGWTSGHYQSIWNFVIFTSSPAKIEDVIEKIGPNRISAIVSDNAANVKKARAIISEKYPRIENDFFRNCHMADIPLKSGIYTRNFIYWKNLGFDLEESHALCSQLNQYKKKEFPFDLEFGYGFEELISWWNIIETKPQPNSLPLIALHLFSIYPNSASCENGFLTLGWLTNKYIKHNSKLSDIELNQRITKALAEPDDADEDDIVTFVSKDGKVMANADAALVERSIKYFMQAIQNCAGSQDEAEDENFQILRRCQELIQYQLQRYSTYQEGAKDEVHQLFQQYQEYYSTILRCFQLYCTNQIQQQFQYYSIINKYQLRLYSIINRSQLFYNTILKCQQFYNTFLKSQLLYNAIQSGWKFYYSIQGKIQDQLQYDYTWQDGVEEEIQIQDLLLQLQLSMQLFCSIEQSTSFDQQIDNVIQFIQQILIQLSSVQQSHDGAGIQQRRSQIQLYSIQMQVLQLHNIYKIKRKQIIRKVLDFYVDKVVDGQKVTHDVVDQCLRNNGVRPELFIEISKIIGHSTYSDSNYRHNKAMKGKYKWNEEASCDFGLIMGKHEEYLSKLKTNRGNIKTGFWEYISFTLLSKYGHNCSPVQCVIKHKNISQNLRLKKK</sequence>
<dbReference type="VEuPathDB" id="FungiDB:RhiirA1_457511"/>
<gene>
    <name evidence="1" type="ORF">RhiirA1_457511</name>
</gene>
<evidence type="ECO:0000313" key="1">
    <source>
        <dbReference type="EMBL" id="PKC68209.1"/>
    </source>
</evidence>
<dbReference type="VEuPathDB" id="FungiDB:RhiirFUN_014748"/>
<organism evidence="1 2">
    <name type="scientific">Rhizophagus irregularis</name>
    <dbReference type="NCBI Taxonomy" id="588596"/>
    <lineage>
        <taxon>Eukaryota</taxon>
        <taxon>Fungi</taxon>
        <taxon>Fungi incertae sedis</taxon>
        <taxon>Mucoromycota</taxon>
        <taxon>Glomeromycotina</taxon>
        <taxon>Glomeromycetes</taxon>
        <taxon>Glomerales</taxon>
        <taxon>Glomeraceae</taxon>
        <taxon>Rhizophagus</taxon>
    </lineage>
</organism>
<dbReference type="VEuPathDB" id="FungiDB:RhiirFUN_018726"/>
<name>A0A2N0RY32_9GLOM</name>
<dbReference type="EMBL" id="LLXH01000346">
    <property type="protein sequence ID" value="PKC68209.1"/>
    <property type="molecule type" value="Genomic_DNA"/>
</dbReference>
<comment type="caution">
    <text evidence="1">The sequence shown here is derived from an EMBL/GenBank/DDBJ whole genome shotgun (WGS) entry which is preliminary data.</text>
</comment>
<dbReference type="AlphaFoldDB" id="A0A2N0RY32"/>
<proteinExistence type="predicted"/>
<dbReference type="Proteomes" id="UP000232688">
    <property type="component" value="Unassembled WGS sequence"/>
</dbReference>